<dbReference type="Proteomes" id="UP000444721">
    <property type="component" value="Unassembled WGS sequence"/>
</dbReference>
<dbReference type="OrthoDB" id="2503993at2759"/>
<dbReference type="AlphaFoldDB" id="A0A6A5BDZ7"/>
<dbReference type="SUPFAM" id="SSF50965">
    <property type="entry name" value="Galactose oxidase, central domain"/>
    <property type="match status" value="1"/>
</dbReference>
<name>A0A6A5BDZ7_NAEFO</name>
<evidence type="ECO:0000313" key="4">
    <source>
        <dbReference type="Proteomes" id="UP000444721"/>
    </source>
</evidence>
<dbReference type="VEuPathDB" id="AmoebaDB:NF0105540"/>
<dbReference type="VEuPathDB" id="AmoebaDB:FDP41_009208"/>
<dbReference type="VEuPathDB" id="AmoebaDB:NfTy_060660"/>
<dbReference type="Pfam" id="PF12768">
    <property type="entry name" value="Rax2"/>
    <property type="match status" value="1"/>
</dbReference>
<evidence type="ECO:0000313" key="3">
    <source>
        <dbReference type="EMBL" id="KAF0972305.1"/>
    </source>
</evidence>
<dbReference type="OMA" id="YRTWAPN"/>
<accession>A0A6A5BDZ7</accession>
<proteinExistence type="predicted"/>
<gene>
    <name evidence="3" type="ORF">FDP41_009208</name>
</gene>
<protein>
    <recommendedName>
        <fullName evidence="2">Rax2-like C-terminal domain-containing protein</fullName>
    </recommendedName>
</protein>
<keyword evidence="1" id="KW-0732">Signal</keyword>
<dbReference type="InterPro" id="IPR011043">
    <property type="entry name" value="Gal_Oxase/kelch_b-propeller"/>
</dbReference>
<feature type="domain" description="Rax2-like C-terminal" evidence="2">
    <location>
        <begin position="544"/>
        <end position="689"/>
    </location>
</feature>
<sequence>MRVTTQLLTTLFMIVVATATMILAANPFDTSTQPFAIGGYFKRLEKKSPSLFACYNSTINDWAELRWGEVYHIGAAPYKVQLKTGEVIFVNPSGANHLIYAAATTTFSPALLSTKDTVVQASGTLQVLLSYDQKRLYLIGQIFKVGGTSLTSSTSIKVISFDISKLTQGALTTYTEHTSNYPVNTQLSCSSPMLALGNGNLLCYQSARTFVAYDGSNWRTFTPSSVGNTVSFGSNDFMVHQPTGNLYAKGFDSTAVASVFFKFDMGSDFQTIRTLGSRQVVSQWTLGSDSLYYNLYLGDYVVDSAVPTQNVQQFKLDAPTNSVSLGTTRLANGLTRIAADNSSVAQYVSYMYYDFNIKKLVLALNTDTIYQVYGSRDTWSDDNTVAYRFQLMGELLAYDEASGKYVVPYGGGYLLSRGVLLSSYAESGLSCIVATTASNVVYYRTWAPNFGLYDPSQDKFVADDKVSGLLDTMFPAQTPPASYISAIENSHSSGMVYIGGYFRSINNVVYNSIVARARDGTLSALSGGLTLVNFAYDTFDKPQPGMVRKIIRSSDNRYLFVLGSFNRAGNILCNGLAIYNIEKGTWSRPEGLFDSTVTFLDMDYDGRYLYVVGNNLIRVGKYVVKNVARYEVSTDTWYPMNGGVDSNGSKVFVYNGRVIVYGPSTGSSVAFVSGLAVWDSNSWKTVKMDGVDQPNSCRTNKWCTYNLGTVNPTIYKGNVYFIGAGDVKVPTDSSFSALETYTTAAVPGTGFYNYPKSNTLGIATIGNTKFYEFNYNTMNLQHTQTRDDGDVADAAIQALSTGSKFTVSLALLLVSLLVALLL</sequence>
<evidence type="ECO:0000259" key="2">
    <source>
        <dbReference type="Pfam" id="PF12768"/>
    </source>
</evidence>
<comment type="caution">
    <text evidence="3">The sequence shown here is derived from an EMBL/GenBank/DDBJ whole genome shotgun (WGS) entry which is preliminary data.</text>
</comment>
<dbReference type="InterPro" id="IPR024982">
    <property type="entry name" value="Rax2-like_C"/>
</dbReference>
<dbReference type="GeneID" id="68116425"/>
<organism evidence="3 4">
    <name type="scientific">Naegleria fowleri</name>
    <name type="common">Brain eating amoeba</name>
    <dbReference type="NCBI Taxonomy" id="5763"/>
    <lineage>
        <taxon>Eukaryota</taxon>
        <taxon>Discoba</taxon>
        <taxon>Heterolobosea</taxon>
        <taxon>Tetramitia</taxon>
        <taxon>Eutetramitia</taxon>
        <taxon>Vahlkampfiidae</taxon>
        <taxon>Naegleria</taxon>
    </lineage>
</organism>
<feature type="chain" id="PRO_5025637015" description="Rax2-like C-terminal domain-containing protein" evidence="1">
    <location>
        <begin position="20"/>
        <end position="822"/>
    </location>
</feature>
<keyword evidence="4" id="KW-1185">Reference proteome</keyword>
<evidence type="ECO:0000256" key="1">
    <source>
        <dbReference type="SAM" id="SignalP"/>
    </source>
</evidence>
<dbReference type="EMBL" id="VFQX01000068">
    <property type="protein sequence ID" value="KAF0972305.1"/>
    <property type="molecule type" value="Genomic_DNA"/>
</dbReference>
<reference evidence="3 4" key="1">
    <citation type="journal article" date="2019" name="Sci. Rep.">
        <title>Nanopore sequencing improves the draft genome of the human pathogenic amoeba Naegleria fowleri.</title>
        <authorList>
            <person name="Liechti N."/>
            <person name="Schurch N."/>
            <person name="Bruggmann R."/>
            <person name="Wittwer M."/>
        </authorList>
    </citation>
    <scope>NUCLEOTIDE SEQUENCE [LARGE SCALE GENOMIC DNA]</scope>
    <source>
        <strain evidence="3 4">ATCC 30894</strain>
    </source>
</reference>
<feature type="signal peptide" evidence="1">
    <location>
        <begin position="1"/>
        <end position="19"/>
    </location>
</feature>
<dbReference type="RefSeq" id="XP_044557020.1">
    <property type="nucleotide sequence ID" value="XM_044713142.1"/>
</dbReference>